<dbReference type="InterPro" id="IPR011050">
    <property type="entry name" value="Pectin_lyase_fold/virulence"/>
</dbReference>
<name>A0A918IJP9_9ACTN</name>
<dbReference type="AlphaFoldDB" id="A0A918IJP9"/>
<accession>A0A918IJP9</accession>
<comment type="caution">
    <text evidence="2">The sequence shown here is derived from an EMBL/GenBank/DDBJ whole genome shotgun (WGS) entry which is preliminary data.</text>
</comment>
<sequence length="293" mass="28920">MRKRPVARTVSAGTLALAVGLAGGVPAAAAQTFQVNCPGQNLQTAIDNAPSGSTIVVTGVCVGQFTIAGKNLTLVGSGSGATLDGGQAGRTLTKFGPGNTVQLNNLTVAHGVDPNFGGGIINYEGTLSLTRVTVRQNVAPDGGGIFNGGTLVVSGSVVRDNSSGSAPQGTGGGIFNNNPGTATVVNSLIQHNTVSGTGSAGGGLYESVNSSVTLNRTTVQNNSAEFGGGLFSHSTMTVNHSTVQSNAATGGPGSGGGIYQGGETGVVTLHHTTVRNNTPENCAPDSVIQGCTN</sequence>
<reference evidence="2" key="2">
    <citation type="submission" date="2020-09" db="EMBL/GenBank/DDBJ databases">
        <authorList>
            <person name="Sun Q."/>
            <person name="Ohkuma M."/>
        </authorList>
    </citation>
    <scope>NUCLEOTIDE SEQUENCE</scope>
    <source>
        <strain evidence="2">JCM 4369</strain>
    </source>
</reference>
<protein>
    <submittedName>
        <fullName evidence="2">Uncharacterized protein</fullName>
    </submittedName>
</protein>
<dbReference type="Proteomes" id="UP000618795">
    <property type="component" value="Unassembled WGS sequence"/>
</dbReference>
<dbReference type="EMBL" id="BMTD01000031">
    <property type="protein sequence ID" value="GGV27204.1"/>
    <property type="molecule type" value="Genomic_DNA"/>
</dbReference>
<dbReference type="Gene3D" id="2.160.20.20">
    <property type="match status" value="1"/>
</dbReference>
<keyword evidence="3" id="KW-1185">Reference proteome</keyword>
<dbReference type="InterPro" id="IPR012332">
    <property type="entry name" value="Autotransporter_pectin_lyase_C"/>
</dbReference>
<keyword evidence="1" id="KW-0732">Signal</keyword>
<dbReference type="RefSeq" id="WP_191878325.1">
    <property type="nucleotide sequence ID" value="NZ_BMTD01000031.1"/>
</dbReference>
<reference evidence="2" key="1">
    <citation type="journal article" date="2014" name="Int. J. Syst. Evol. Microbiol.">
        <title>Complete genome sequence of Corynebacterium casei LMG S-19264T (=DSM 44701T), isolated from a smear-ripened cheese.</title>
        <authorList>
            <consortium name="US DOE Joint Genome Institute (JGI-PGF)"/>
            <person name="Walter F."/>
            <person name="Albersmeier A."/>
            <person name="Kalinowski J."/>
            <person name="Ruckert C."/>
        </authorList>
    </citation>
    <scope>NUCLEOTIDE SEQUENCE</scope>
    <source>
        <strain evidence="2">JCM 4369</strain>
    </source>
</reference>
<evidence type="ECO:0000256" key="1">
    <source>
        <dbReference type="SAM" id="SignalP"/>
    </source>
</evidence>
<feature type="signal peptide" evidence="1">
    <location>
        <begin position="1"/>
        <end position="29"/>
    </location>
</feature>
<evidence type="ECO:0000313" key="2">
    <source>
        <dbReference type="EMBL" id="GGV27204.1"/>
    </source>
</evidence>
<evidence type="ECO:0000313" key="3">
    <source>
        <dbReference type="Proteomes" id="UP000618795"/>
    </source>
</evidence>
<feature type="chain" id="PRO_5037207150" evidence="1">
    <location>
        <begin position="30"/>
        <end position="293"/>
    </location>
</feature>
<gene>
    <name evidence="2" type="ORF">GCM10010260_79560</name>
</gene>
<proteinExistence type="predicted"/>
<dbReference type="SUPFAM" id="SSF51126">
    <property type="entry name" value="Pectin lyase-like"/>
    <property type="match status" value="1"/>
</dbReference>
<organism evidence="2 3">
    <name type="scientific">Streptomyces filipinensis</name>
    <dbReference type="NCBI Taxonomy" id="66887"/>
    <lineage>
        <taxon>Bacteria</taxon>
        <taxon>Bacillati</taxon>
        <taxon>Actinomycetota</taxon>
        <taxon>Actinomycetes</taxon>
        <taxon>Kitasatosporales</taxon>
        <taxon>Streptomycetaceae</taxon>
        <taxon>Streptomyces</taxon>
    </lineage>
</organism>